<name>A0A2C6Y3W9_9PROT</name>
<evidence type="ECO:0000313" key="3">
    <source>
        <dbReference type="Proteomes" id="UP000223527"/>
    </source>
</evidence>
<dbReference type="OrthoDB" id="9858039at2"/>
<accession>A0A2C6Y3W9</accession>
<protein>
    <submittedName>
        <fullName evidence="2">Uncharacterized protein</fullName>
    </submittedName>
</protein>
<keyword evidence="3" id="KW-1185">Reference proteome</keyword>
<comment type="caution">
    <text evidence="2">The sequence shown here is derived from an EMBL/GenBank/DDBJ whole genome shotgun (WGS) entry which is preliminary data.</text>
</comment>
<evidence type="ECO:0000256" key="1">
    <source>
        <dbReference type="SAM" id="MobiDB-lite"/>
    </source>
</evidence>
<evidence type="ECO:0000313" key="2">
    <source>
        <dbReference type="EMBL" id="PHK95502.1"/>
    </source>
</evidence>
<feature type="compositionally biased region" description="Basic and acidic residues" evidence="1">
    <location>
        <begin position="45"/>
        <end position="59"/>
    </location>
</feature>
<gene>
    <name evidence="2" type="ORF">CR162_08445</name>
</gene>
<sequence length="103" mass="10668">MTYGTAGTRLLPVIGLVAVTGPGWAQAPGAVDVRTPPAMSAPETRAPDDRRETEIDLGARDGGPASCQPRYSAEARPIGTATGDPEKDDYGFILVGMDCPAQP</sequence>
<dbReference type="Proteomes" id="UP000223527">
    <property type="component" value="Unassembled WGS sequence"/>
</dbReference>
<dbReference type="RefSeq" id="WP_099095097.1">
    <property type="nucleotide sequence ID" value="NZ_PDNU01000010.1"/>
</dbReference>
<feature type="region of interest" description="Disordered" evidence="1">
    <location>
        <begin position="29"/>
        <end position="89"/>
    </location>
</feature>
<proteinExistence type="predicted"/>
<reference evidence="2 3" key="1">
    <citation type="submission" date="2017-10" db="EMBL/GenBank/DDBJ databases">
        <authorList>
            <person name="Banno H."/>
            <person name="Chua N.-H."/>
        </authorList>
    </citation>
    <scope>NUCLEOTIDE SEQUENCE [LARGE SCALE GENOMIC DNA]</scope>
    <source>
        <strain evidence="2 3">YW11</strain>
    </source>
</reference>
<organism evidence="2 3">
    <name type="scientific">Teichococcus rhizosphaerae</name>
    <dbReference type="NCBI Taxonomy" id="1335062"/>
    <lineage>
        <taxon>Bacteria</taxon>
        <taxon>Pseudomonadati</taxon>
        <taxon>Pseudomonadota</taxon>
        <taxon>Alphaproteobacteria</taxon>
        <taxon>Acetobacterales</taxon>
        <taxon>Roseomonadaceae</taxon>
        <taxon>Roseomonas</taxon>
    </lineage>
</organism>
<dbReference type="EMBL" id="PDNU01000010">
    <property type="protein sequence ID" value="PHK95502.1"/>
    <property type="molecule type" value="Genomic_DNA"/>
</dbReference>
<dbReference type="AlphaFoldDB" id="A0A2C6Y3W9"/>